<proteinExistence type="predicted"/>
<organism evidence="2 3">
    <name type="scientific">Rhizophagus irregularis (strain DAOM 181602 / DAOM 197198 / MUCL 43194)</name>
    <name type="common">Arbuscular mycorrhizal fungus</name>
    <name type="synonym">Glomus intraradices</name>
    <dbReference type="NCBI Taxonomy" id="747089"/>
    <lineage>
        <taxon>Eukaryota</taxon>
        <taxon>Fungi</taxon>
        <taxon>Fungi incertae sedis</taxon>
        <taxon>Mucoromycota</taxon>
        <taxon>Glomeromycotina</taxon>
        <taxon>Glomeromycetes</taxon>
        <taxon>Glomerales</taxon>
        <taxon>Glomeraceae</taxon>
        <taxon>Rhizophagus</taxon>
    </lineage>
</organism>
<protein>
    <recommendedName>
        <fullName evidence="4">Wax synthase domain-containing protein</fullName>
    </recommendedName>
</protein>
<accession>A0A2P4QNG1</accession>
<reference evidence="2 3" key="2">
    <citation type="journal article" date="2018" name="New Phytol.">
        <title>High intraspecific genome diversity in the model arbuscular mycorrhizal symbiont Rhizophagus irregularis.</title>
        <authorList>
            <person name="Chen E.C.H."/>
            <person name="Morin E."/>
            <person name="Beaudet D."/>
            <person name="Noel J."/>
            <person name="Yildirir G."/>
            <person name="Ndikumana S."/>
            <person name="Charron P."/>
            <person name="St-Onge C."/>
            <person name="Giorgi J."/>
            <person name="Kruger M."/>
            <person name="Marton T."/>
            <person name="Ropars J."/>
            <person name="Grigoriev I.V."/>
            <person name="Hainaut M."/>
            <person name="Henrissat B."/>
            <person name="Roux C."/>
            <person name="Martin F."/>
            <person name="Corradi N."/>
        </authorList>
    </citation>
    <scope>NUCLEOTIDE SEQUENCE [LARGE SCALE GENOMIC DNA]</scope>
    <source>
        <strain evidence="2 3">DAOM 197198</strain>
    </source>
</reference>
<feature type="transmembrane region" description="Helical" evidence="1">
    <location>
        <begin position="31"/>
        <end position="50"/>
    </location>
</feature>
<evidence type="ECO:0000256" key="1">
    <source>
        <dbReference type="SAM" id="Phobius"/>
    </source>
</evidence>
<gene>
    <name evidence="2" type="ORF">GLOIN_2v1530802</name>
</gene>
<dbReference type="VEuPathDB" id="FungiDB:RhiirFUN_004045"/>
<evidence type="ECO:0008006" key="4">
    <source>
        <dbReference type="Google" id="ProtNLM"/>
    </source>
</evidence>
<sequence length="102" mass="12063">MMGVLGALCFSSLLHEYLIIGISNIWTGEHFFFFMIHGVIFILWEIVFGYEKKNEITKIKRFLKWILLLTINLMVLPAFVEPMIRKNNILPKSYLAKYYTNN</sequence>
<keyword evidence="1" id="KW-0472">Membrane</keyword>
<keyword evidence="3" id="KW-1185">Reference proteome</keyword>
<dbReference type="EMBL" id="AUPC02000027">
    <property type="protein sequence ID" value="POG79162.1"/>
    <property type="molecule type" value="Genomic_DNA"/>
</dbReference>
<evidence type="ECO:0000313" key="3">
    <source>
        <dbReference type="Proteomes" id="UP000018888"/>
    </source>
</evidence>
<reference evidence="2 3" key="1">
    <citation type="journal article" date="2013" name="Proc. Natl. Acad. Sci. U.S.A.">
        <title>Genome of an arbuscular mycorrhizal fungus provides insight into the oldest plant symbiosis.</title>
        <authorList>
            <person name="Tisserant E."/>
            <person name="Malbreil M."/>
            <person name="Kuo A."/>
            <person name="Kohler A."/>
            <person name="Symeonidi A."/>
            <person name="Balestrini R."/>
            <person name="Charron P."/>
            <person name="Duensing N."/>
            <person name="Frei Dit Frey N."/>
            <person name="Gianinazzi-Pearson V."/>
            <person name="Gilbert L.B."/>
            <person name="Handa Y."/>
            <person name="Herr J.R."/>
            <person name="Hijri M."/>
            <person name="Koul R."/>
            <person name="Kawaguchi M."/>
            <person name="Krajinski F."/>
            <person name="Lammers P.J."/>
            <person name="Masclaux F.G."/>
            <person name="Murat C."/>
            <person name="Morin E."/>
            <person name="Ndikumana S."/>
            <person name="Pagni M."/>
            <person name="Petitpierre D."/>
            <person name="Requena N."/>
            <person name="Rosikiewicz P."/>
            <person name="Riley R."/>
            <person name="Saito K."/>
            <person name="San Clemente H."/>
            <person name="Shapiro H."/>
            <person name="van Tuinen D."/>
            <person name="Becard G."/>
            <person name="Bonfante P."/>
            <person name="Paszkowski U."/>
            <person name="Shachar-Hill Y.Y."/>
            <person name="Tuskan G.A."/>
            <person name="Young P.W."/>
            <person name="Sanders I.R."/>
            <person name="Henrissat B."/>
            <person name="Rensing S.A."/>
            <person name="Grigoriev I.V."/>
            <person name="Corradi N."/>
            <person name="Roux C."/>
            <person name="Martin F."/>
        </authorList>
    </citation>
    <scope>NUCLEOTIDE SEQUENCE [LARGE SCALE GENOMIC DNA]</scope>
    <source>
        <strain evidence="2 3">DAOM 197198</strain>
    </source>
</reference>
<dbReference type="Proteomes" id="UP000018888">
    <property type="component" value="Unassembled WGS sequence"/>
</dbReference>
<dbReference type="AlphaFoldDB" id="A0A2P4QNG1"/>
<feature type="transmembrane region" description="Helical" evidence="1">
    <location>
        <begin position="62"/>
        <end position="80"/>
    </location>
</feature>
<keyword evidence="1" id="KW-0812">Transmembrane</keyword>
<name>A0A2P4QNG1_RHIID</name>
<comment type="caution">
    <text evidence="2">The sequence shown here is derived from an EMBL/GenBank/DDBJ whole genome shotgun (WGS) entry which is preliminary data.</text>
</comment>
<evidence type="ECO:0000313" key="2">
    <source>
        <dbReference type="EMBL" id="POG79162.1"/>
    </source>
</evidence>
<keyword evidence="1" id="KW-1133">Transmembrane helix</keyword>